<dbReference type="AlphaFoldDB" id="A0AAW1H7W2"/>
<dbReference type="PANTHER" id="PTHR33018">
    <property type="entry name" value="OS10G0338966 PROTEIN-RELATED"/>
    <property type="match status" value="1"/>
</dbReference>
<organism evidence="2 3">
    <name type="scientific">Saponaria officinalis</name>
    <name type="common">Common soapwort</name>
    <name type="synonym">Lychnis saponaria</name>
    <dbReference type="NCBI Taxonomy" id="3572"/>
    <lineage>
        <taxon>Eukaryota</taxon>
        <taxon>Viridiplantae</taxon>
        <taxon>Streptophyta</taxon>
        <taxon>Embryophyta</taxon>
        <taxon>Tracheophyta</taxon>
        <taxon>Spermatophyta</taxon>
        <taxon>Magnoliopsida</taxon>
        <taxon>eudicotyledons</taxon>
        <taxon>Gunneridae</taxon>
        <taxon>Pentapetalae</taxon>
        <taxon>Caryophyllales</taxon>
        <taxon>Caryophyllaceae</taxon>
        <taxon>Caryophylleae</taxon>
        <taxon>Saponaria</taxon>
    </lineage>
</organism>
<gene>
    <name evidence="2" type="ORF">RND81_12G079800</name>
</gene>
<accession>A0AAW1H7W2</accession>
<dbReference type="PANTHER" id="PTHR33018:SF34">
    <property type="entry name" value="OS02G0472350 PROTEIN"/>
    <property type="match status" value="1"/>
</dbReference>
<evidence type="ECO:0000256" key="1">
    <source>
        <dbReference type="SAM" id="MobiDB-lite"/>
    </source>
</evidence>
<evidence type="ECO:0008006" key="4">
    <source>
        <dbReference type="Google" id="ProtNLM"/>
    </source>
</evidence>
<evidence type="ECO:0000313" key="2">
    <source>
        <dbReference type="EMBL" id="KAK9672142.1"/>
    </source>
</evidence>
<protein>
    <recommendedName>
        <fullName evidence="4">Transposase</fullName>
    </recommendedName>
</protein>
<keyword evidence="3" id="KW-1185">Reference proteome</keyword>
<dbReference type="EMBL" id="JBDFQZ010000012">
    <property type="protein sequence ID" value="KAK9672142.1"/>
    <property type="molecule type" value="Genomic_DNA"/>
</dbReference>
<proteinExistence type="predicted"/>
<sequence>MGKKQKRGEEKSRCTRGRSIVDVASEALKNKEPLNLEWDKKTREPIGENAAKFGSWCGVVAQKYVSINLLVWYELEEAVKKDMLSKITGAFTVPKDCEDYCLSKAAISWRSWKCRLRRAYMVNKEGVIQKSPPDLYPQITPTAWTTFIAYHTSEEFLAKSEKNKANISKKETMYTGSRGGYRKLTETALTYVKEYAEGKFKSSGTDDILGRAIGKPEHPGSVRGVSSHVGVTKVFGKSERKTTTEYVKSLDKRVIDQHILLQGLEGVGSLLWRLFVEDKELDDEDVDFLDNLKQLTKTIPNAEEEEEENDKEGGGMDE</sequence>
<reference evidence="2" key="1">
    <citation type="submission" date="2024-03" db="EMBL/GenBank/DDBJ databases">
        <title>WGS assembly of Saponaria officinalis var. Norfolk2.</title>
        <authorList>
            <person name="Jenkins J."/>
            <person name="Shu S."/>
            <person name="Grimwood J."/>
            <person name="Barry K."/>
            <person name="Goodstein D."/>
            <person name="Schmutz J."/>
            <person name="Leebens-Mack J."/>
            <person name="Osbourn A."/>
        </authorList>
    </citation>
    <scope>NUCLEOTIDE SEQUENCE [LARGE SCALE GENOMIC DNA]</scope>
    <source>
        <strain evidence="2">JIC</strain>
    </source>
</reference>
<name>A0AAW1H7W2_SAPOF</name>
<dbReference type="Proteomes" id="UP001443914">
    <property type="component" value="Unassembled WGS sequence"/>
</dbReference>
<comment type="caution">
    <text evidence="2">The sequence shown here is derived from an EMBL/GenBank/DDBJ whole genome shotgun (WGS) entry which is preliminary data.</text>
</comment>
<evidence type="ECO:0000313" key="3">
    <source>
        <dbReference type="Proteomes" id="UP001443914"/>
    </source>
</evidence>
<feature type="region of interest" description="Disordered" evidence="1">
    <location>
        <begin position="297"/>
        <end position="318"/>
    </location>
</feature>